<evidence type="ECO:0000313" key="1">
    <source>
        <dbReference type="EMBL" id="EQD29630.1"/>
    </source>
</evidence>
<protein>
    <submittedName>
        <fullName evidence="1">MULE transposase, conserved domain protein</fullName>
    </submittedName>
</protein>
<comment type="caution">
    <text evidence="1">The sequence shown here is derived from an EMBL/GenBank/DDBJ whole genome shotgun (WGS) entry which is preliminary data.</text>
</comment>
<accession>T0ZIG3</accession>
<sequence length="560" mass="63166">MMLPRIVFRTELTVCPECGSPLKVYKTKKRTVKSASDRFIAVHKLMKCSLHRERIFRSDLLDSIIAPGCSYANNVMLESSMKRFIDGRSSSEIASGINNGISESHVRLLSNTALNIFTQIHEESYQKLKSAMKSYVLHLDGTTDSEFEMIIVVRDSISNFTLYAGKCHSESLDNVRNMLLKVKERFGIPEGAVSDMRSGILGALEEVFPGIPVRICLFHFLRDLGRDLMQGMHTDLGIAMNRIGIKSPLKSILRSIPDYSQKTLYEIDQGFCSDRERMEIMAIRGMLEPLLDINGSSGYGFPFSLKHLNFFTACAGTGKKLSDLSAKIRGEESMALLDRVTKEIKRITCNGVIARMAGMLSGVNMLFQKIRSAFRVPERGNLSDDIMDDDSIHDQCNLVTGEMEVYLKANIPRHIFKAAKHIISRYHERETMLFAQNPAGTIPRTNNMMECFFRKVTRSVRKRCGNIVTGNILSQSGASLALFQNMSNPEYIRIVFGDQDIPAVFARYRKPFRKPGMTRSKMLELVKTGTEMILAGMLYDTPYTENNMDMAYASKKMNVS</sequence>
<dbReference type="EMBL" id="AUZY01012512">
    <property type="protein sequence ID" value="EQD29630.1"/>
    <property type="molecule type" value="Genomic_DNA"/>
</dbReference>
<name>T0ZIG3_9ZZZZ</name>
<reference evidence="1" key="2">
    <citation type="journal article" date="2014" name="ISME J.">
        <title>Microbial stratification in low pH oxic and suboxic macroscopic growths along an acid mine drainage.</title>
        <authorList>
            <person name="Mendez-Garcia C."/>
            <person name="Mesa V."/>
            <person name="Sprenger R.R."/>
            <person name="Richter M."/>
            <person name="Diez M.S."/>
            <person name="Solano J."/>
            <person name="Bargiela R."/>
            <person name="Golyshina O.V."/>
            <person name="Manteca A."/>
            <person name="Ramos J.L."/>
            <person name="Gallego J.R."/>
            <person name="Llorente I."/>
            <person name="Martins Dos Santos V.A."/>
            <person name="Jensen O.N."/>
            <person name="Pelaez A.I."/>
            <person name="Sanchez J."/>
            <person name="Ferrer M."/>
        </authorList>
    </citation>
    <scope>NUCLEOTIDE SEQUENCE</scope>
</reference>
<proteinExistence type="predicted"/>
<organism evidence="1">
    <name type="scientific">mine drainage metagenome</name>
    <dbReference type="NCBI Taxonomy" id="410659"/>
    <lineage>
        <taxon>unclassified sequences</taxon>
        <taxon>metagenomes</taxon>
        <taxon>ecological metagenomes</taxon>
    </lineage>
</organism>
<dbReference type="AlphaFoldDB" id="T0ZIG3"/>
<gene>
    <name evidence="1" type="ORF">B1B_18676</name>
</gene>
<reference evidence="1" key="1">
    <citation type="submission" date="2013-08" db="EMBL/GenBank/DDBJ databases">
        <authorList>
            <person name="Mendez C."/>
            <person name="Richter M."/>
            <person name="Ferrer M."/>
            <person name="Sanchez J."/>
        </authorList>
    </citation>
    <scope>NUCLEOTIDE SEQUENCE</scope>
</reference>